<dbReference type="EMBL" id="JBHUMM010000032">
    <property type="protein sequence ID" value="MFD2672237.1"/>
    <property type="molecule type" value="Genomic_DNA"/>
</dbReference>
<feature type="coiled-coil region" evidence="2">
    <location>
        <begin position="87"/>
        <end position="142"/>
    </location>
</feature>
<feature type="coiled-coil region" evidence="2">
    <location>
        <begin position="26"/>
        <end position="53"/>
    </location>
</feature>
<dbReference type="PANTHER" id="PTHR31088">
    <property type="entry name" value="MEMBRANE-ASSOCIATED PROTEIN VIPP1, CHLOROPLASTIC"/>
    <property type="match status" value="1"/>
</dbReference>
<evidence type="ECO:0000313" key="5">
    <source>
        <dbReference type="Proteomes" id="UP001597497"/>
    </source>
</evidence>
<proteinExistence type="inferred from homology"/>
<organism evidence="4 5">
    <name type="scientific">Marinicrinis sediminis</name>
    <dbReference type="NCBI Taxonomy" id="1652465"/>
    <lineage>
        <taxon>Bacteria</taxon>
        <taxon>Bacillati</taxon>
        <taxon>Bacillota</taxon>
        <taxon>Bacilli</taxon>
        <taxon>Bacillales</taxon>
        <taxon>Paenibacillaceae</taxon>
    </lineage>
</organism>
<evidence type="ECO:0000256" key="3">
    <source>
        <dbReference type="SAM" id="MobiDB-lite"/>
    </source>
</evidence>
<dbReference type="RefSeq" id="WP_379929773.1">
    <property type="nucleotide sequence ID" value="NZ_JBHUMM010000032.1"/>
</dbReference>
<accession>A0ABW5RDU9</accession>
<gene>
    <name evidence="4" type="ORF">ACFSUC_11640</name>
</gene>
<evidence type="ECO:0000256" key="2">
    <source>
        <dbReference type="SAM" id="Coils"/>
    </source>
</evidence>
<keyword evidence="5" id="KW-1185">Reference proteome</keyword>
<protein>
    <submittedName>
        <fullName evidence="4">PspA/IM30 family protein</fullName>
    </submittedName>
</protein>
<feature type="region of interest" description="Disordered" evidence="3">
    <location>
        <begin position="182"/>
        <end position="241"/>
    </location>
</feature>
<dbReference type="Proteomes" id="UP001597497">
    <property type="component" value="Unassembled WGS sequence"/>
</dbReference>
<feature type="compositionally biased region" description="Polar residues" evidence="3">
    <location>
        <begin position="197"/>
        <end position="220"/>
    </location>
</feature>
<dbReference type="PANTHER" id="PTHR31088:SF6">
    <property type="entry name" value="PHAGE SHOCK PROTEIN A"/>
    <property type="match status" value="1"/>
</dbReference>
<dbReference type="Pfam" id="PF04012">
    <property type="entry name" value="PspA_IM30"/>
    <property type="match status" value="1"/>
</dbReference>
<evidence type="ECO:0000313" key="4">
    <source>
        <dbReference type="EMBL" id="MFD2672237.1"/>
    </source>
</evidence>
<dbReference type="InterPro" id="IPR007157">
    <property type="entry name" value="PspA_VIPP1"/>
</dbReference>
<comment type="similarity">
    <text evidence="1">Belongs to the PspA/Vipp/IM30 family.</text>
</comment>
<comment type="caution">
    <text evidence="4">The sequence shown here is derived from an EMBL/GenBank/DDBJ whole genome shotgun (WGS) entry which is preliminary data.</text>
</comment>
<reference evidence="5" key="1">
    <citation type="journal article" date="2019" name="Int. J. Syst. Evol. Microbiol.">
        <title>The Global Catalogue of Microorganisms (GCM) 10K type strain sequencing project: providing services to taxonomists for standard genome sequencing and annotation.</title>
        <authorList>
            <consortium name="The Broad Institute Genomics Platform"/>
            <consortium name="The Broad Institute Genome Sequencing Center for Infectious Disease"/>
            <person name="Wu L."/>
            <person name="Ma J."/>
        </authorList>
    </citation>
    <scope>NUCLEOTIDE SEQUENCE [LARGE SCALE GENOMIC DNA]</scope>
    <source>
        <strain evidence="5">KCTC 33676</strain>
    </source>
</reference>
<name>A0ABW5RDU9_9BACL</name>
<keyword evidence="2" id="KW-0175">Coiled coil</keyword>
<evidence type="ECO:0000256" key="1">
    <source>
        <dbReference type="ARBA" id="ARBA00043985"/>
    </source>
</evidence>
<sequence length="241" mass="27945">MGVFKRIGDMTKASMHELLDKVEDPVVMLNQYIREMEEEIAKAEVTVAKQMASERKWKQRMDETMRTAYDRSQRAEQAVQQGQDEVARHMLAEKIQYEEKAQEAEALYEQSRQQAEQLRDQLHEMKDEYYQMRNKRNELASRAEMAKARKQMAQAVQVHHIESGSAVRGFGRMEEKIMQLEAEADVMTSPRSPYASKGSSYSRPMNPVYQQQVEDQLQSLKNKHNEPAEQLADKPASGTEE</sequence>